<comment type="similarity">
    <text evidence="2 7">Belongs to the derlin family.</text>
</comment>
<evidence type="ECO:0000313" key="9">
    <source>
        <dbReference type="Proteomes" id="UP000324585"/>
    </source>
</evidence>
<dbReference type="Proteomes" id="UP000324585">
    <property type="component" value="Unassembled WGS sequence"/>
</dbReference>
<feature type="transmembrane region" description="Helical" evidence="7">
    <location>
        <begin position="180"/>
        <end position="198"/>
    </location>
</feature>
<evidence type="ECO:0000256" key="2">
    <source>
        <dbReference type="ARBA" id="ARBA00008917"/>
    </source>
</evidence>
<dbReference type="EMBL" id="VRMN01000006">
    <property type="protein sequence ID" value="KAA8493496.1"/>
    <property type="molecule type" value="Genomic_DNA"/>
</dbReference>
<organism evidence="8 9">
    <name type="scientific">Porphyridium purpureum</name>
    <name type="common">Red alga</name>
    <name type="synonym">Porphyridium cruentum</name>
    <dbReference type="NCBI Taxonomy" id="35688"/>
    <lineage>
        <taxon>Eukaryota</taxon>
        <taxon>Rhodophyta</taxon>
        <taxon>Bangiophyceae</taxon>
        <taxon>Porphyridiales</taxon>
        <taxon>Porphyridiaceae</taxon>
        <taxon>Porphyridium</taxon>
    </lineage>
</organism>
<gene>
    <name evidence="8" type="ORF">FVE85_4633</name>
</gene>
<keyword evidence="9" id="KW-1185">Reference proteome</keyword>
<dbReference type="AlphaFoldDB" id="A0A5J4YQE1"/>
<feature type="transmembrane region" description="Helical" evidence="7">
    <location>
        <begin position="110"/>
        <end position="140"/>
    </location>
</feature>
<evidence type="ECO:0000313" key="8">
    <source>
        <dbReference type="EMBL" id="KAA8493496.1"/>
    </source>
</evidence>
<feature type="transmembrane region" description="Helical" evidence="7">
    <location>
        <begin position="32"/>
        <end position="56"/>
    </location>
</feature>
<evidence type="ECO:0000256" key="5">
    <source>
        <dbReference type="ARBA" id="ARBA00022989"/>
    </source>
</evidence>
<dbReference type="InterPro" id="IPR035952">
    <property type="entry name" value="Rhomboid-like_sf"/>
</dbReference>
<proteinExistence type="inferred from homology"/>
<comment type="caution">
    <text evidence="8">The sequence shown here is derived from an EMBL/GenBank/DDBJ whole genome shotgun (WGS) entry which is preliminary data.</text>
</comment>
<comment type="subcellular location">
    <subcellularLocation>
        <location evidence="1 7">Endoplasmic reticulum membrane</location>
        <topology evidence="1 7">Multi-pass membrane protein</topology>
    </subcellularLocation>
</comment>
<evidence type="ECO:0000256" key="3">
    <source>
        <dbReference type="ARBA" id="ARBA00022692"/>
    </source>
</evidence>
<keyword evidence="4 7" id="KW-0256">Endoplasmic reticulum</keyword>
<comment type="function">
    <text evidence="7">May be involved in the degradation of misfolded endoplasmic reticulum (ER) luminal proteins.</text>
</comment>
<keyword evidence="6 7" id="KW-0472">Membrane</keyword>
<dbReference type="OMA" id="WAIMAIN"/>
<evidence type="ECO:0000256" key="7">
    <source>
        <dbReference type="RuleBase" id="RU363059"/>
    </source>
</evidence>
<dbReference type="GO" id="GO:0005789">
    <property type="term" value="C:endoplasmic reticulum membrane"/>
    <property type="evidence" value="ECO:0007669"/>
    <property type="project" value="UniProtKB-SubCell"/>
</dbReference>
<sequence length="293" mass="31925">MGSARPAGNMGTVGGYSLWDTWMSIPLVTRNLTAATALVTLGSQLGLFKVMNVLLIWDRVFRFELWRLVLPFFFLGPLGFPLLFLAAIFFRMSRGLEEGEFLGNAADYCYFLILVAAISLPLAYFFRLMYLGPVLVYAMLQLWSRKNQTQTVSIYGIFQVPALYYPYVMLAVSTVLSGGAIDWMGVVGICAGHLYYFLDSVYPKIPSSRGRILIRTPQFLVNLFDQRRPGTFPAPGSASSSEPRTVIRNGQVGPAGGVPPSAGFGTNIGGALRQRFTGGWGSAGGQRLGGGDS</sequence>
<feature type="transmembrane region" description="Helical" evidence="7">
    <location>
        <begin position="152"/>
        <end position="174"/>
    </location>
</feature>
<evidence type="ECO:0000256" key="4">
    <source>
        <dbReference type="ARBA" id="ARBA00022824"/>
    </source>
</evidence>
<dbReference type="OrthoDB" id="3628at2759"/>
<protein>
    <recommendedName>
        <fullName evidence="7">Derlin</fullName>
    </recommendedName>
</protein>
<evidence type="ECO:0000256" key="6">
    <source>
        <dbReference type="ARBA" id="ARBA00023136"/>
    </source>
</evidence>
<evidence type="ECO:0000256" key="1">
    <source>
        <dbReference type="ARBA" id="ARBA00004477"/>
    </source>
</evidence>
<dbReference type="SUPFAM" id="SSF144091">
    <property type="entry name" value="Rhomboid-like"/>
    <property type="match status" value="1"/>
</dbReference>
<name>A0A5J4YQE1_PORPP</name>
<keyword evidence="3 7" id="KW-0812">Transmembrane</keyword>
<keyword evidence="5 7" id="KW-1133">Transmembrane helix</keyword>
<feature type="transmembrane region" description="Helical" evidence="7">
    <location>
        <begin position="68"/>
        <end position="90"/>
    </location>
</feature>
<dbReference type="GO" id="GO:0006950">
    <property type="term" value="P:response to stress"/>
    <property type="evidence" value="ECO:0007669"/>
    <property type="project" value="UniProtKB-ARBA"/>
</dbReference>
<dbReference type="PANTHER" id="PTHR11009">
    <property type="entry name" value="DER1-LIKE PROTEIN, DERLIN"/>
    <property type="match status" value="1"/>
</dbReference>
<dbReference type="InterPro" id="IPR007599">
    <property type="entry name" value="DER1"/>
</dbReference>
<dbReference type="Pfam" id="PF04511">
    <property type="entry name" value="DER1"/>
    <property type="match status" value="1"/>
</dbReference>
<accession>A0A5J4YQE1</accession>
<reference evidence="9" key="1">
    <citation type="journal article" date="2019" name="Nat. Commun.">
        <title>Expansion of phycobilisome linker gene families in mesophilic red algae.</title>
        <authorList>
            <person name="Lee J."/>
            <person name="Kim D."/>
            <person name="Bhattacharya D."/>
            <person name="Yoon H.S."/>
        </authorList>
    </citation>
    <scope>NUCLEOTIDE SEQUENCE [LARGE SCALE GENOMIC DNA]</scope>
    <source>
        <strain evidence="9">CCMP 1328</strain>
    </source>
</reference>